<gene>
    <name evidence="3" type="ORF">U9M48_034080</name>
</gene>
<evidence type="ECO:0000259" key="2">
    <source>
        <dbReference type="Pfam" id="PF01370"/>
    </source>
</evidence>
<dbReference type="GO" id="GO:0016616">
    <property type="term" value="F:oxidoreductase activity, acting on the CH-OH group of donors, NAD or NADP as acceptor"/>
    <property type="evidence" value="ECO:0007669"/>
    <property type="project" value="TreeGrafter"/>
</dbReference>
<dbReference type="InterPro" id="IPR050425">
    <property type="entry name" value="NAD(P)_dehydrat-like"/>
</dbReference>
<feature type="domain" description="NAD-dependent epimerase/dehydratase" evidence="2">
    <location>
        <begin position="239"/>
        <end position="399"/>
    </location>
</feature>
<feature type="domain" description="NAD-dependent epimerase/dehydratase" evidence="2">
    <location>
        <begin position="110"/>
        <end position="200"/>
    </location>
</feature>
<accession>A0AAQ3UBG8</accession>
<reference evidence="3 4" key="1">
    <citation type="submission" date="2024-02" db="EMBL/GenBank/DDBJ databases">
        <title>High-quality chromosome-scale genome assembly of Pensacola bahiagrass (Paspalum notatum Flugge var. saurae).</title>
        <authorList>
            <person name="Vega J.M."/>
            <person name="Podio M."/>
            <person name="Orjuela J."/>
            <person name="Siena L.A."/>
            <person name="Pessino S.C."/>
            <person name="Combes M.C."/>
            <person name="Mariac C."/>
            <person name="Albertini E."/>
            <person name="Pupilli F."/>
            <person name="Ortiz J.P.A."/>
            <person name="Leblanc O."/>
        </authorList>
    </citation>
    <scope>NUCLEOTIDE SEQUENCE [LARGE SCALE GENOMIC DNA]</scope>
    <source>
        <strain evidence="3">R1</strain>
        <tissue evidence="3">Leaf</tissue>
    </source>
</reference>
<dbReference type="Pfam" id="PF01370">
    <property type="entry name" value="Epimerase"/>
    <property type="match status" value="2"/>
</dbReference>
<dbReference type="CDD" id="cd08958">
    <property type="entry name" value="FR_SDR_e"/>
    <property type="match status" value="1"/>
</dbReference>
<dbReference type="Gene3D" id="3.40.50.720">
    <property type="entry name" value="NAD(P)-binding Rossmann-like Domain"/>
    <property type="match status" value="2"/>
</dbReference>
<dbReference type="SUPFAM" id="SSF51735">
    <property type="entry name" value="NAD(P)-binding Rossmann-fold domains"/>
    <property type="match status" value="1"/>
</dbReference>
<keyword evidence="4" id="KW-1185">Reference proteome</keyword>
<dbReference type="PANTHER" id="PTHR10366">
    <property type="entry name" value="NAD DEPENDENT EPIMERASE/DEHYDRATASE"/>
    <property type="match status" value="1"/>
</dbReference>
<dbReference type="Proteomes" id="UP001341281">
    <property type="component" value="Chromosome 07"/>
</dbReference>
<proteinExistence type="predicted"/>
<dbReference type="InterPro" id="IPR001509">
    <property type="entry name" value="Epimerase_deHydtase"/>
</dbReference>
<organism evidence="3 4">
    <name type="scientific">Paspalum notatum var. saurae</name>
    <dbReference type="NCBI Taxonomy" id="547442"/>
    <lineage>
        <taxon>Eukaryota</taxon>
        <taxon>Viridiplantae</taxon>
        <taxon>Streptophyta</taxon>
        <taxon>Embryophyta</taxon>
        <taxon>Tracheophyta</taxon>
        <taxon>Spermatophyta</taxon>
        <taxon>Magnoliopsida</taxon>
        <taxon>Liliopsida</taxon>
        <taxon>Poales</taxon>
        <taxon>Poaceae</taxon>
        <taxon>PACMAD clade</taxon>
        <taxon>Panicoideae</taxon>
        <taxon>Andropogonodae</taxon>
        <taxon>Paspaleae</taxon>
        <taxon>Paspalinae</taxon>
        <taxon>Paspalum</taxon>
    </lineage>
</organism>
<dbReference type="PANTHER" id="PTHR10366:SF837">
    <property type="entry name" value="ANTHOCYANIDIN REDUCTASE"/>
    <property type="match status" value="1"/>
</dbReference>
<dbReference type="AlphaFoldDB" id="A0AAQ3UBG8"/>
<evidence type="ECO:0000313" key="4">
    <source>
        <dbReference type="Proteomes" id="UP001341281"/>
    </source>
</evidence>
<sequence length="481" mass="52595">MLLDSNGVPHKIHLPWPWACQKFAKESLNFCRRGPAGRSRAQAATGACLAVHISKARFSRPVPVWRRTTALHSRSHIHPRHYTSSSSPCRARERRSMAAAAGEERKKTACVTGGNGYIASLLIKLLLEEGYAVKTTVRHPEDKESNSHLEDLQKLGSLEVFRADLGQEGSYDDAVAGCDYAFLLAAPVNYTSKNPEVPRPVHTGADVVDCLAGHLIDRQISISSLFDIFSPSHTYGMQTELIELGVQGTLNVMRSCVKAGTVKRVILTSSTAAVSSRPLEGAGNVLDEESWSDIDYLTAKRTGLWYAYPVSKVLIERAASEFASEKGMSLVTLCPSVTVGEAPDRQVYTTVPAILSLLSGDEEELRVLKGIERASGSVPLVHVEDVCRAEIFAAETAAADGRYIVNGLDTTIADMARFLADKYPQYNVDTNNLSGDVLEKPIALLPSTKLEKAGFEFKYKTLEMVYENMVEYGKELGILTN</sequence>
<protein>
    <recommendedName>
        <fullName evidence="2">NAD-dependent epimerase/dehydratase domain-containing protein</fullName>
    </recommendedName>
</protein>
<dbReference type="EMBL" id="CP144751">
    <property type="protein sequence ID" value="WVZ87444.1"/>
    <property type="molecule type" value="Genomic_DNA"/>
</dbReference>
<evidence type="ECO:0000313" key="3">
    <source>
        <dbReference type="EMBL" id="WVZ87444.1"/>
    </source>
</evidence>
<name>A0AAQ3UBG8_PASNO</name>
<keyword evidence="1" id="KW-0560">Oxidoreductase</keyword>
<evidence type="ECO:0000256" key="1">
    <source>
        <dbReference type="ARBA" id="ARBA00023002"/>
    </source>
</evidence>
<dbReference type="InterPro" id="IPR036291">
    <property type="entry name" value="NAD(P)-bd_dom_sf"/>
</dbReference>